<name>A0A1I7N201_9HYPH</name>
<dbReference type="Pfam" id="PF07370">
    <property type="entry name" value="DUF1489"/>
    <property type="match status" value="1"/>
</dbReference>
<gene>
    <name evidence="1" type="ORF">SAMN04488557_1070</name>
</gene>
<keyword evidence="2" id="KW-1185">Reference proteome</keyword>
<dbReference type="RefSeq" id="WP_092865137.1">
    <property type="nucleotide sequence ID" value="NZ_FPCH01000001.1"/>
</dbReference>
<organism evidence="1 2">
    <name type="scientific">Hyphomicrobium facile</name>
    <dbReference type="NCBI Taxonomy" id="51670"/>
    <lineage>
        <taxon>Bacteria</taxon>
        <taxon>Pseudomonadati</taxon>
        <taxon>Pseudomonadota</taxon>
        <taxon>Alphaproteobacteria</taxon>
        <taxon>Hyphomicrobiales</taxon>
        <taxon>Hyphomicrobiaceae</taxon>
        <taxon>Hyphomicrobium</taxon>
    </lineage>
</organism>
<accession>A0A1I7N201</accession>
<dbReference type="STRING" id="51670.SAMN04488557_1070"/>
<dbReference type="PIRSF" id="PIRSF032025">
    <property type="entry name" value="UCP032025"/>
    <property type="match status" value="1"/>
</dbReference>
<sequence length="145" mass="16252">MTLHLVKLCVGASTIEDLAAWQTEHRPYKTHDGKRCVYHRTFQSPKRTTELLDGGSIYWVMKGVILVRQKLVGFEDGTKDDGTPCCLLLFAPPLIPVRPSPRRAFQGWRYLSADDAPPDLTPGKSDQIASMPADMRKKLADLCLI</sequence>
<dbReference type="EMBL" id="FPCH01000001">
    <property type="protein sequence ID" value="SFV28694.1"/>
    <property type="molecule type" value="Genomic_DNA"/>
</dbReference>
<dbReference type="AlphaFoldDB" id="A0A1I7N201"/>
<dbReference type="OrthoDB" id="9798292at2"/>
<dbReference type="Proteomes" id="UP000199423">
    <property type="component" value="Unassembled WGS sequence"/>
</dbReference>
<proteinExistence type="predicted"/>
<protein>
    <recommendedName>
        <fullName evidence="3">DUF1489 domain-containing protein</fullName>
    </recommendedName>
</protein>
<dbReference type="InterPro" id="IPR008320">
    <property type="entry name" value="UCP032025"/>
</dbReference>
<evidence type="ECO:0000313" key="1">
    <source>
        <dbReference type="EMBL" id="SFV28694.1"/>
    </source>
</evidence>
<evidence type="ECO:0000313" key="2">
    <source>
        <dbReference type="Proteomes" id="UP000199423"/>
    </source>
</evidence>
<reference evidence="2" key="1">
    <citation type="submission" date="2016-10" db="EMBL/GenBank/DDBJ databases">
        <authorList>
            <person name="Varghese N."/>
            <person name="Submissions S."/>
        </authorList>
    </citation>
    <scope>NUCLEOTIDE SEQUENCE [LARGE SCALE GENOMIC DNA]</scope>
    <source>
        <strain evidence="2">DSM 1565</strain>
    </source>
</reference>
<evidence type="ECO:0008006" key="3">
    <source>
        <dbReference type="Google" id="ProtNLM"/>
    </source>
</evidence>